<protein>
    <recommendedName>
        <fullName evidence="4">Multidrug ABC transporter</fullName>
    </recommendedName>
</protein>
<dbReference type="SUPFAM" id="SSF82693">
    <property type="entry name" value="Multidrug efflux transporter AcrB pore domain, PN1, PN2, PC1 and PC2 subdomains"/>
    <property type="match status" value="1"/>
</dbReference>
<dbReference type="InterPro" id="IPR027463">
    <property type="entry name" value="AcrB_DN_DC_subdom"/>
</dbReference>
<dbReference type="Gene3D" id="3.30.2090.10">
    <property type="entry name" value="Multidrug efflux transporter AcrB TolC docking domain, DN and DC subdomains"/>
    <property type="match status" value="1"/>
</dbReference>
<feature type="transmembrane region" description="Helical" evidence="1">
    <location>
        <begin position="195"/>
        <end position="217"/>
    </location>
</feature>
<keyword evidence="1" id="KW-0812">Transmembrane</keyword>
<accession>A0A1D8GM29</accession>
<organism evidence="2 3">
    <name type="scientific">Geosporobacter ferrireducens</name>
    <dbReference type="NCBI Taxonomy" id="1424294"/>
    <lineage>
        <taxon>Bacteria</taxon>
        <taxon>Bacillati</taxon>
        <taxon>Bacillota</taxon>
        <taxon>Clostridia</taxon>
        <taxon>Peptostreptococcales</taxon>
        <taxon>Thermotaleaceae</taxon>
        <taxon>Geosporobacter</taxon>
    </lineage>
</organism>
<dbReference type="InterPro" id="IPR001036">
    <property type="entry name" value="Acrflvin-R"/>
</dbReference>
<dbReference type="EMBL" id="CP017269">
    <property type="protein sequence ID" value="AOT71970.1"/>
    <property type="molecule type" value="Genomic_DNA"/>
</dbReference>
<dbReference type="PRINTS" id="PR00702">
    <property type="entry name" value="ACRIFLAVINRP"/>
</dbReference>
<dbReference type="STRING" id="1424294.Gferi_21970"/>
<keyword evidence="1" id="KW-1133">Transmembrane helix</keyword>
<evidence type="ECO:0000256" key="1">
    <source>
        <dbReference type="SAM" id="Phobius"/>
    </source>
</evidence>
<evidence type="ECO:0008006" key="4">
    <source>
        <dbReference type="Google" id="ProtNLM"/>
    </source>
</evidence>
<feature type="transmembrane region" description="Helical" evidence="1">
    <location>
        <begin position="40"/>
        <end position="64"/>
    </location>
</feature>
<evidence type="ECO:0000313" key="3">
    <source>
        <dbReference type="Proteomes" id="UP000095743"/>
    </source>
</evidence>
<dbReference type="Gene3D" id="1.20.1640.10">
    <property type="entry name" value="Multidrug efflux transporter AcrB transmembrane domain"/>
    <property type="match status" value="2"/>
</dbReference>
<feature type="transmembrane region" description="Helical" evidence="1">
    <location>
        <begin position="118"/>
        <end position="137"/>
    </location>
</feature>
<dbReference type="Pfam" id="PF00873">
    <property type="entry name" value="ACR_tran"/>
    <property type="match status" value="1"/>
</dbReference>
<dbReference type="AlphaFoldDB" id="A0A1D8GM29"/>
<dbReference type="Proteomes" id="UP000095743">
    <property type="component" value="Chromosome"/>
</dbReference>
<proteinExistence type="predicted"/>
<evidence type="ECO:0000313" key="2">
    <source>
        <dbReference type="EMBL" id="AOT71970.1"/>
    </source>
</evidence>
<dbReference type="PANTHER" id="PTHR32063:SF0">
    <property type="entry name" value="SWARMING MOTILITY PROTEIN SWRC"/>
    <property type="match status" value="1"/>
</dbReference>
<dbReference type="PANTHER" id="PTHR32063">
    <property type="match status" value="1"/>
</dbReference>
<dbReference type="GO" id="GO:0042910">
    <property type="term" value="F:xenobiotic transmembrane transporter activity"/>
    <property type="evidence" value="ECO:0007669"/>
    <property type="project" value="TreeGrafter"/>
</dbReference>
<sequence length="512" mass="55331">MILYLFLRNIRTTLIIGTSIPISVIATFGLMYFSGISLNLISLGGLALGVGMLVDNSIVVLENIYRFRVEGYSRTEAAVKGTLEVAQAVVASTLTTIAVFLPILFVEDMMVSIYFGEMALAVVFSLMASLVVSLTLIPMLSSQLLKVENTDEKERKGIRKGFKRIYDAFDRAFGSIEKAYKKLLTWSLAHRKNTILLAVMVFLGSLSSIFLVGVELFPASDEGMVNISVSLPRGAEIHQIDEVLLEVEENIASIEEIDTVVASVGGGGAMGAIISVFTGGTQGSIMARLSDQKERNRTTAEVADEIRGLVKDIPGAEISVSTAGGFAGIAGAPISIRIKGDSLEDLEKISQDFKRMIEAVEGTKEITTSFSERMSEVQVHINKYSAATYGLTTSQVANSMRNAVSGIIATRYKLDGDEIDVVLKAEDSITESLANLQQISIPTAAGDNIPLNQVANVSIERSPFQIDRSEPQRAVTVTGQIGNRDLKSIMRDIDGALKEYPLPQGYTYEIGG</sequence>
<keyword evidence="1" id="KW-0472">Membrane</keyword>
<name>A0A1D8GM29_9FIRM</name>
<feature type="transmembrane region" description="Helical" evidence="1">
    <location>
        <begin position="12"/>
        <end position="34"/>
    </location>
</feature>
<dbReference type="Gene3D" id="3.30.70.1430">
    <property type="entry name" value="Multidrug efflux transporter AcrB pore domain"/>
    <property type="match status" value="1"/>
</dbReference>
<dbReference type="SUPFAM" id="SSF82714">
    <property type="entry name" value="Multidrug efflux transporter AcrB TolC docking domain, DN and DC subdomains"/>
    <property type="match status" value="1"/>
</dbReference>
<dbReference type="SUPFAM" id="SSF82866">
    <property type="entry name" value="Multidrug efflux transporter AcrB transmembrane domain"/>
    <property type="match status" value="1"/>
</dbReference>
<reference evidence="2 3" key="1">
    <citation type="submission" date="2016-09" db="EMBL/GenBank/DDBJ databases">
        <title>Genomic analysis reveals versatility of anaerobic energy metabolism of Geosporobacter ferrireducens IRF9 of phylum Firmicutes.</title>
        <authorList>
            <person name="Kim S.-J."/>
        </authorList>
    </citation>
    <scope>NUCLEOTIDE SEQUENCE [LARGE SCALE GENOMIC DNA]</scope>
    <source>
        <strain evidence="2 3">IRF9</strain>
    </source>
</reference>
<feature type="transmembrane region" description="Helical" evidence="1">
    <location>
        <begin position="85"/>
        <end position="106"/>
    </location>
</feature>
<dbReference type="GO" id="GO:0005886">
    <property type="term" value="C:plasma membrane"/>
    <property type="evidence" value="ECO:0007669"/>
    <property type="project" value="TreeGrafter"/>
</dbReference>
<dbReference type="KEGG" id="gfe:Gferi_21970"/>
<keyword evidence="3" id="KW-1185">Reference proteome</keyword>
<dbReference type="Gene3D" id="3.30.70.1440">
    <property type="entry name" value="Multidrug efflux transporter AcrB pore domain"/>
    <property type="match status" value="1"/>
</dbReference>
<gene>
    <name evidence="2" type="ORF">Gferi_21970</name>
</gene>